<dbReference type="SUPFAM" id="SSF52058">
    <property type="entry name" value="L domain-like"/>
    <property type="match status" value="2"/>
</dbReference>
<keyword evidence="15" id="KW-0675">Receptor</keyword>
<evidence type="ECO:0000256" key="12">
    <source>
        <dbReference type="ARBA" id="ARBA00022840"/>
    </source>
</evidence>
<evidence type="ECO:0000256" key="19">
    <source>
        <dbReference type="SAM" id="Phobius"/>
    </source>
</evidence>
<dbReference type="HOGENOM" id="CLU_000288_41_4_1"/>
<dbReference type="EnsemblPlants" id="OBART01G01590.1">
    <property type="protein sequence ID" value="OBART01G01590.1"/>
    <property type="gene ID" value="OBART01G01590"/>
</dbReference>
<evidence type="ECO:0000256" key="18">
    <source>
        <dbReference type="PROSITE-ProRule" id="PRU10141"/>
    </source>
</evidence>
<keyword evidence="10 18" id="KW-0547">Nucleotide-binding</keyword>
<dbReference type="PaxDb" id="65489-OBART01G01590.1"/>
<dbReference type="Gene3D" id="3.80.10.10">
    <property type="entry name" value="Ribonuclease Inhibitor"/>
    <property type="match status" value="2"/>
</dbReference>
<dbReference type="PRINTS" id="PR00019">
    <property type="entry name" value="LEURICHRPT"/>
</dbReference>
<dbReference type="PROSITE" id="PS00108">
    <property type="entry name" value="PROTEIN_KINASE_ST"/>
    <property type="match status" value="2"/>
</dbReference>
<organism evidence="21">
    <name type="scientific">Oryza barthii</name>
    <dbReference type="NCBI Taxonomy" id="65489"/>
    <lineage>
        <taxon>Eukaryota</taxon>
        <taxon>Viridiplantae</taxon>
        <taxon>Streptophyta</taxon>
        <taxon>Embryophyta</taxon>
        <taxon>Tracheophyta</taxon>
        <taxon>Spermatophyta</taxon>
        <taxon>Magnoliopsida</taxon>
        <taxon>Liliopsida</taxon>
        <taxon>Poales</taxon>
        <taxon>Poaceae</taxon>
        <taxon>BOP clade</taxon>
        <taxon>Oryzoideae</taxon>
        <taxon>Oryzeae</taxon>
        <taxon>Oryzinae</taxon>
        <taxon>Oryza</taxon>
    </lineage>
</organism>
<dbReference type="Gene3D" id="1.10.510.10">
    <property type="entry name" value="Transferase(Phosphotransferase) domain 1"/>
    <property type="match status" value="2"/>
</dbReference>
<protein>
    <recommendedName>
        <fullName evidence="2">non-specific serine/threonine protein kinase</fullName>
        <ecNumber evidence="2">2.7.11.1</ecNumber>
    </recommendedName>
</protein>
<dbReference type="Gramene" id="OBART01G01590.1">
    <property type="protein sequence ID" value="OBART01G01590.1"/>
    <property type="gene ID" value="OBART01G01590"/>
</dbReference>
<dbReference type="Pfam" id="PF12819">
    <property type="entry name" value="Malectin_like"/>
    <property type="match status" value="2"/>
</dbReference>
<keyword evidence="11" id="KW-0418">Kinase</keyword>
<name>A0A0D3EJ38_9ORYZ</name>
<dbReference type="PROSITE" id="PS51450">
    <property type="entry name" value="LRR"/>
    <property type="match status" value="2"/>
</dbReference>
<dbReference type="InterPro" id="IPR000719">
    <property type="entry name" value="Prot_kinase_dom"/>
</dbReference>
<dbReference type="SMART" id="SM00369">
    <property type="entry name" value="LRR_TYP"/>
    <property type="match status" value="4"/>
</dbReference>
<dbReference type="PANTHER" id="PTHR45631:SF114">
    <property type="entry name" value="OS05G0525800 PROTEIN"/>
    <property type="match status" value="1"/>
</dbReference>
<evidence type="ECO:0000256" key="3">
    <source>
        <dbReference type="ARBA" id="ARBA00022527"/>
    </source>
</evidence>
<evidence type="ECO:0000256" key="11">
    <source>
        <dbReference type="ARBA" id="ARBA00022777"/>
    </source>
</evidence>
<evidence type="ECO:0000256" key="13">
    <source>
        <dbReference type="ARBA" id="ARBA00022989"/>
    </source>
</evidence>
<evidence type="ECO:0000256" key="8">
    <source>
        <dbReference type="ARBA" id="ARBA00022729"/>
    </source>
</evidence>
<dbReference type="InterPro" id="IPR001245">
    <property type="entry name" value="Ser-Thr/Tyr_kinase_cat_dom"/>
</dbReference>
<keyword evidence="8" id="KW-0732">Signal</keyword>
<comment type="catalytic activity">
    <reaction evidence="16">
        <text>L-threonyl-[protein] + ATP = O-phospho-L-threonyl-[protein] + ADP + H(+)</text>
        <dbReference type="Rhea" id="RHEA:46608"/>
        <dbReference type="Rhea" id="RHEA-COMP:11060"/>
        <dbReference type="Rhea" id="RHEA-COMP:11605"/>
        <dbReference type="ChEBI" id="CHEBI:15378"/>
        <dbReference type="ChEBI" id="CHEBI:30013"/>
        <dbReference type="ChEBI" id="CHEBI:30616"/>
        <dbReference type="ChEBI" id="CHEBI:61977"/>
        <dbReference type="ChEBI" id="CHEBI:456216"/>
        <dbReference type="EC" id="2.7.11.1"/>
    </reaction>
</comment>
<feature type="binding site" evidence="18">
    <location>
        <position position="555"/>
    </location>
    <ligand>
        <name>ATP</name>
        <dbReference type="ChEBI" id="CHEBI:30616"/>
    </ligand>
</feature>
<dbReference type="GO" id="GO:0004674">
    <property type="term" value="F:protein serine/threonine kinase activity"/>
    <property type="evidence" value="ECO:0007669"/>
    <property type="project" value="UniProtKB-KW"/>
</dbReference>
<evidence type="ECO:0000313" key="22">
    <source>
        <dbReference type="Proteomes" id="UP000026960"/>
    </source>
</evidence>
<evidence type="ECO:0000256" key="1">
    <source>
        <dbReference type="ARBA" id="ARBA00004162"/>
    </source>
</evidence>
<dbReference type="Pfam" id="PF07714">
    <property type="entry name" value="PK_Tyr_Ser-Thr"/>
    <property type="match status" value="1"/>
</dbReference>
<dbReference type="FunFam" id="1.10.510.10:FF:000146">
    <property type="entry name" value="LRR receptor-like serine/threonine-protein kinase IOS1"/>
    <property type="match status" value="2"/>
</dbReference>
<keyword evidence="4" id="KW-0597">Phosphoprotein</keyword>
<feature type="domain" description="Protein kinase" evidence="20">
    <location>
        <begin position="1253"/>
        <end position="1595"/>
    </location>
</feature>
<reference evidence="21" key="2">
    <citation type="submission" date="2015-03" db="UniProtKB">
        <authorList>
            <consortium name="EnsemblPlants"/>
        </authorList>
    </citation>
    <scope>IDENTIFICATION</scope>
</reference>
<dbReference type="Gene3D" id="3.30.200.20">
    <property type="entry name" value="Phosphorylase Kinase, domain 1"/>
    <property type="match status" value="2"/>
</dbReference>
<keyword evidence="3" id="KW-0723">Serine/threonine-protein kinase</keyword>
<evidence type="ECO:0000256" key="14">
    <source>
        <dbReference type="ARBA" id="ARBA00023136"/>
    </source>
</evidence>
<dbReference type="EC" id="2.7.11.1" evidence="2"/>
<dbReference type="InterPro" id="IPR032675">
    <property type="entry name" value="LRR_dom_sf"/>
</dbReference>
<dbReference type="Pfam" id="PF00069">
    <property type="entry name" value="Pkinase"/>
    <property type="match status" value="1"/>
</dbReference>
<dbReference type="FunFam" id="3.80.10.10:FF:000129">
    <property type="entry name" value="Leucine-rich repeat receptor-like kinase"/>
    <property type="match status" value="2"/>
</dbReference>
<evidence type="ECO:0000256" key="16">
    <source>
        <dbReference type="ARBA" id="ARBA00047899"/>
    </source>
</evidence>
<evidence type="ECO:0000256" key="7">
    <source>
        <dbReference type="ARBA" id="ARBA00022692"/>
    </source>
</evidence>
<dbReference type="InterPro" id="IPR011009">
    <property type="entry name" value="Kinase-like_dom_sf"/>
</dbReference>
<dbReference type="Proteomes" id="UP000026960">
    <property type="component" value="Chromosome 1"/>
</dbReference>
<keyword evidence="9" id="KW-0677">Repeat</keyword>
<dbReference type="InterPro" id="IPR017441">
    <property type="entry name" value="Protein_kinase_ATP_BS"/>
</dbReference>
<feature type="domain" description="Protein kinase" evidence="20">
    <location>
        <begin position="403"/>
        <end position="759"/>
    </location>
</feature>
<evidence type="ECO:0000256" key="9">
    <source>
        <dbReference type="ARBA" id="ARBA00022737"/>
    </source>
</evidence>
<dbReference type="InterPro" id="IPR024788">
    <property type="entry name" value="Malectin-like_Carb-bd_dom"/>
</dbReference>
<comment type="subcellular location">
    <subcellularLocation>
        <location evidence="1">Cell membrane</location>
        <topology evidence="1">Single-pass membrane protein</topology>
    </subcellularLocation>
</comment>
<dbReference type="STRING" id="65489.A0A0D3EJ38"/>
<keyword evidence="12 18" id="KW-0067">ATP-binding</keyword>
<dbReference type="GO" id="GO:0005886">
    <property type="term" value="C:plasma membrane"/>
    <property type="evidence" value="ECO:0007669"/>
    <property type="project" value="UniProtKB-SubCell"/>
</dbReference>
<keyword evidence="13 19" id="KW-1133">Transmembrane helix</keyword>
<dbReference type="InterPro" id="IPR008271">
    <property type="entry name" value="Ser/Thr_kinase_AS"/>
</dbReference>
<accession>A0A0D3EJ38</accession>
<evidence type="ECO:0000256" key="6">
    <source>
        <dbReference type="ARBA" id="ARBA00022679"/>
    </source>
</evidence>
<dbReference type="SUPFAM" id="SSF56112">
    <property type="entry name" value="Protein kinase-like (PK-like)"/>
    <property type="match status" value="2"/>
</dbReference>
<dbReference type="PROSITE" id="PS00107">
    <property type="entry name" value="PROTEIN_KINASE_ATP"/>
    <property type="match status" value="1"/>
</dbReference>
<dbReference type="eggNOG" id="ENOG502QQCZ">
    <property type="taxonomic scope" value="Eukaryota"/>
</dbReference>
<keyword evidence="7 19" id="KW-0812">Transmembrane</keyword>
<evidence type="ECO:0000256" key="5">
    <source>
        <dbReference type="ARBA" id="ARBA00022614"/>
    </source>
</evidence>
<dbReference type="Pfam" id="PF13855">
    <property type="entry name" value="LRR_8"/>
    <property type="match status" value="2"/>
</dbReference>
<dbReference type="PROSITE" id="PS50011">
    <property type="entry name" value="PROTEIN_KINASE_DOM"/>
    <property type="match status" value="2"/>
</dbReference>
<proteinExistence type="predicted"/>
<keyword evidence="6" id="KW-0808">Transferase</keyword>
<evidence type="ECO:0000259" key="20">
    <source>
        <dbReference type="PROSITE" id="PS50011"/>
    </source>
</evidence>
<reference evidence="21" key="1">
    <citation type="journal article" date="2009" name="Rice">
        <title>De Novo Next Generation Sequencing of Plant Genomes.</title>
        <authorList>
            <person name="Rounsley S."/>
            <person name="Marri P.R."/>
            <person name="Yu Y."/>
            <person name="He R."/>
            <person name="Sisneros N."/>
            <person name="Goicoechea J.L."/>
            <person name="Lee S.J."/>
            <person name="Angelova A."/>
            <person name="Kudrna D."/>
            <person name="Luo M."/>
            <person name="Affourtit J."/>
            <person name="Desany B."/>
            <person name="Knight J."/>
            <person name="Niazi F."/>
            <person name="Egholm M."/>
            <person name="Wing R.A."/>
        </authorList>
    </citation>
    <scope>NUCLEOTIDE SEQUENCE [LARGE SCALE GENOMIC DNA]</scope>
    <source>
        <strain evidence="21">cv. IRGC 105608</strain>
    </source>
</reference>
<evidence type="ECO:0000256" key="15">
    <source>
        <dbReference type="ARBA" id="ARBA00023170"/>
    </source>
</evidence>
<dbReference type="InterPro" id="IPR003591">
    <property type="entry name" value="Leu-rich_rpt_typical-subtyp"/>
</dbReference>
<dbReference type="InterPro" id="IPR001611">
    <property type="entry name" value="Leu-rich_rpt"/>
</dbReference>
<keyword evidence="14 19" id="KW-0472">Membrane</keyword>
<sequence length="1659" mass="184564">MDSGHGRTYNVRAFPDGVRNCYTLRSLVAGSKYLIRATFMYGNYDGLSKLAVFDLHIGVNFWTTVNITDPSHQVTKEAIVVVPDEFVQVCLINTGAGTPFISGLDLRPLENRLYPQVNATQGLVQLARLNFGPTNGTIRFPSDPYDRMWDTWIDANDTRWNEISTRDLVQKEDNDPFDPPMAVMQTAIRPRNAADNIQMYWEPELETNGQTRGFIAIFYFSELESVPNNASRQFYINLNGVLWLPNFFEPRYLKADAVYATQTMEKNRWYNISIDATANSTLPPLINGGEVFFVISTANIGTNSEDASAMITIKTEYQVKNNWMGDPCIPKAYVWDRLTCTYSISDRARVTRSNLSAAGLSGDISSSFGNLKAIQYLDLSNNNLTGSIPDVLSQLSSMRVLDLTGNQLIGSIPSGLLKRVQDGSLDLRYGNNPNFCTNGNSCQPAKRKSKLAIYIAVPIVLVVVIVSVTTLLICMLRPKKQGSMEKSLNPQNETTRYVSTSGGYWDNSSLQLENRWFTYKELEKITNNFKQVLGRGRFGYVYHGILEDGTQVAVKLRSESSNQGENNNGGYLTWRERLKIALESAQGLEYLHKGCNPPVIHRDVKATNILLNTRLEAKIADFGLSKAFNNDTHVSTNALVGTLGYMDLEYHATMQPTTKSDVYSFGVVLLELVTGKRAILHNPNPVSIIKWVQQRLIQGNIEDVVDTHMHSDYDVNSVWKVTNIALQCIVQASTQRPTMTDMVMQIQECIELEDGHRAIRNAYNGFNTSDSTDPNSSYSTYVTDQSDVVDHHNAAFETEHILRTAPTLGTGFISIDCGIPPKTSYVDNETKISYAADDAFTDGGSNHNVSLEYVVGPWGSQRYDNVRAFPNGARNCYTLRSLVAGIKYLIRATFFYGNYDGLSKLPVFHLYIGVNFWAMVNITSLGVVYRYEAIVVVPDDFVQVCLINIGAGTPFISGLDLRPLENRLYPQVNATQGLLLLMRRNFGPTDNSLEIRYPDDPHDRFWGTWDSSSSNDWKEISTASRVDYSVGDIFDPPTAVMQTAVTPRNASDNIRFSWEPVPQPNDPTPAYTAIFHFSELELLTNNASREFYINLNGEPLGVYTPKYLTAGGTYGSEPFERTSSYNISINATANSTLPPLINADEVFSIISTAVISTDSQDASSMMAIKDKYQVKKNWMGDPCIPKTFAWDKLTCSYPNSSRARIISLNLSSSGLSADISSSFGNLKALQYLDLSNNSLTGSIPDVLSQLPSLRVLDLTGNQLSGSIPSGILKRIQDGSLNVRYGNNPNLCINGNSCKAVKKKSKLAIYIVIPAVLVVLIASVTTLFCLLRRKKQGPMNISLKQQNERSTSTSHVMRNSGYGDNAQILTRIHHKNLVSMIGYCKDGICMALVYEYMPEGTLQEHIAGENNKGKYLTWRERLNIALESAQGLEYLHKGCNPPIIYRDVKTTNILLNTRLEAKIADFGLSKAFNNDNITHVSTNALVGTLGYVDPEYQMTMQATTKSDVYSFGVVLLELVTGKPAILHDPNPISVIHWTRQRLARGNIEDVVDTCMPSDYDVNGVWKAMDIAFTCTAQASTQRLTMTDVVMQLQECLELEDARCAIGDAHNRFYPSTRSDPNSNYNIYDSDRSNDVSQNSGVAMMEHNFGRVPTMASGPAA</sequence>
<dbReference type="SMART" id="SM00220">
    <property type="entry name" value="S_TKc"/>
    <property type="match status" value="2"/>
</dbReference>
<dbReference type="PANTHER" id="PTHR45631">
    <property type="entry name" value="OS07G0107800 PROTEIN-RELATED"/>
    <property type="match status" value="1"/>
</dbReference>
<keyword evidence="22" id="KW-1185">Reference proteome</keyword>
<evidence type="ECO:0000313" key="21">
    <source>
        <dbReference type="EnsemblPlants" id="OBART01G01590.1"/>
    </source>
</evidence>
<feature type="transmembrane region" description="Helical" evidence="19">
    <location>
        <begin position="451"/>
        <end position="476"/>
    </location>
</feature>
<evidence type="ECO:0000256" key="4">
    <source>
        <dbReference type="ARBA" id="ARBA00022553"/>
    </source>
</evidence>
<evidence type="ECO:0000256" key="17">
    <source>
        <dbReference type="ARBA" id="ARBA00048679"/>
    </source>
</evidence>
<dbReference type="GO" id="GO:0005524">
    <property type="term" value="F:ATP binding"/>
    <property type="evidence" value="ECO:0007669"/>
    <property type="project" value="UniProtKB-UniRule"/>
</dbReference>
<keyword evidence="5" id="KW-0433">Leucine-rich repeat</keyword>
<comment type="catalytic activity">
    <reaction evidence="17">
        <text>L-seryl-[protein] + ATP = O-phospho-L-seryl-[protein] + ADP + H(+)</text>
        <dbReference type="Rhea" id="RHEA:17989"/>
        <dbReference type="Rhea" id="RHEA-COMP:9863"/>
        <dbReference type="Rhea" id="RHEA-COMP:11604"/>
        <dbReference type="ChEBI" id="CHEBI:15378"/>
        <dbReference type="ChEBI" id="CHEBI:29999"/>
        <dbReference type="ChEBI" id="CHEBI:30616"/>
        <dbReference type="ChEBI" id="CHEBI:83421"/>
        <dbReference type="ChEBI" id="CHEBI:456216"/>
        <dbReference type="EC" id="2.7.11.1"/>
    </reaction>
</comment>
<evidence type="ECO:0000256" key="10">
    <source>
        <dbReference type="ARBA" id="ARBA00022741"/>
    </source>
</evidence>
<evidence type="ECO:0000256" key="2">
    <source>
        <dbReference type="ARBA" id="ARBA00012513"/>
    </source>
</evidence>
<feature type="transmembrane region" description="Helical" evidence="19">
    <location>
        <begin position="1306"/>
        <end position="1330"/>
    </location>
</feature>